<keyword evidence="3" id="KW-0540">Nuclease</keyword>
<dbReference type="InterPro" id="IPR011089">
    <property type="entry name" value="GmrSD_C"/>
</dbReference>
<evidence type="ECO:0000313" key="3">
    <source>
        <dbReference type="EMBL" id="HIY95597.1"/>
    </source>
</evidence>
<feature type="transmembrane region" description="Helical" evidence="1">
    <location>
        <begin position="38"/>
        <end position="55"/>
    </location>
</feature>
<dbReference type="AlphaFoldDB" id="A0A9D2CRG2"/>
<protein>
    <submittedName>
        <fullName evidence="3">HNH endonuclease family protein</fullName>
    </submittedName>
</protein>
<gene>
    <name evidence="3" type="ORF">H9821_08075</name>
</gene>
<dbReference type="Pfam" id="PF07510">
    <property type="entry name" value="GmrSD_C"/>
    <property type="match status" value="1"/>
</dbReference>
<dbReference type="EMBL" id="DXCN01000061">
    <property type="protein sequence ID" value="HIY95597.1"/>
    <property type="molecule type" value="Genomic_DNA"/>
</dbReference>
<dbReference type="Proteomes" id="UP000824134">
    <property type="component" value="Unassembled WGS sequence"/>
</dbReference>
<dbReference type="PANTHER" id="PTHR24094:SF15">
    <property type="entry name" value="AMP-DEPENDENT SYNTHETASE_LIGASE DOMAIN-CONTAINING PROTEIN-RELATED"/>
    <property type="match status" value="1"/>
</dbReference>
<dbReference type="PANTHER" id="PTHR24094">
    <property type="entry name" value="SECRETED PROTEIN"/>
    <property type="match status" value="1"/>
</dbReference>
<dbReference type="GO" id="GO:0004519">
    <property type="term" value="F:endonuclease activity"/>
    <property type="evidence" value="ECO:0007669"/>
    <property type="project" value="UniProtKB-KW"/>
</dbReference>
<proteinExistence type="predicted"/>
<comment type="caution">
    <text evidence="3">The sequence shown here is derived from an EMBL/GenBank/DDBJ whole genome shotgun (WGS) entry which is preliminary data.</text>
</comment>
<evidence type="ECO:0000256" key="1">
    <source>
        <dbReference type="SAM" id="Phobius"/>
    </source>
</evidence>
<keyword evidence="1" id="KW-1133">Transmembrane helix</keyword>
<reference evidence="3" key="2">
    <citation type="submission" date="2021-04" db="EMBL/GenBank/DDBJ databases">
        <authorList>
            <person name="Gilroy R."/>
        </authorList>
    </citation>
    <scope>NUCLEOTIDE SEQUENCE</scope>
    <source>
        <strain evidence="3">ChiHjej12B11-9195</strain>
    </source>
</reference>
<evidence type="ECO:0000259" key="2">
    <source>
        <dbReference type="Pfam" id="PF07510"/>
    </source>
</evidence>
<keyword evidence="3" id="KW-0378">Hydrolase</keyword>
<keyword evidence="3" id="KW-0255">Endonuclease</keyword>
<reference evidence="3" key="1">
    <citation type="journal article" date="2021" name="PeerJ">
        <title>Extensive microbial diversity within the chicken gut microbiome revealed by metagenomics and culture.</title>
        <authorList>
            <person name="Gilroy R."/>
            <person name="Ravi A."/>
            <person name="Getino M."/>
            <person name="Pursley I."/>
            <person name="Horton D.L."/>
            <person name="Alikhan N.F."/>
            <person name="Baker D."/>
            <person name="Gharbi K."/>
            <person name="Hall N."/>
            <person name="Watson M."/>
            <person name="Adriaenssens E.M."/>
            <person name="Foster-Nyarko E."/>
            <person name="Jarju S."/>
            <person name="Secka A."/>
            <person name="Antonio M."/>
            <person name="Oren A."/>
            <person name="Chaudhuri R.R."/>
            <person name="La Ragione R."/>
            <person name="Hildebrand F."/>
            <person name="Pallen M.J."/>
        </authorList>
    </citation>
    <scope>NUCLEOTIDE SEQUENCE</scope>
    <source>
        <strain evidence="3">ChiHjej12B11-9195</strain>
    </source>
</reference>
<keyword evidence="1" id="KW-0812">Transmembrane</keyword>
<name>A0A9D2CRG2_9MICC</name>
<accession>A0A9D2CRG2</accession>
<organism evidence="3 4">
    <name type="scientific">Candidatus Rothia avicola</name>
    <dbReference type="NCBI Taxonomy" id="2840478"/>
    <lineage>
        <taxon>Bacteria</taxon>
        <taxon>Bacillati</taxon>
        <taxon>Actinomycetota</taxon>
        <taxon>Actinomycetes</taxon>
        <taxon>Micrococcales</taxon>
        <taxon>Micrococcaceae</taxon>
        <taxon>Rothia</taxon>
    </lineage>
</organism>
<feature type="domain" description="GmrSD restriction endonucleases C-terminal" evidence="2">
    <location>
        <begin position="130"/>
        <end position="262"/>
    </location>
</feature>
<keyword evidence="1" id="KW-0472">Membrane</keyword>
<sequence length="280" mass="30299">MSTSRKRRPAPRLSSPSDRQIRAGVRCVADLPRGLRRALALLLVAVLLVGGGLWLRSHQWSVRSALDSLLNPAGTAVSTGFAGSGVQTYSTASEVLATLTVAEPYAQTRYKRDAYGDPWADVDRNGCNQRNDILTRDLTNLDIASNCYVLSGNLLDPYTAESIDFTRGPKTSEAVPIDHVVALSNAWVSGAWEWSADQRLLLANDPLNLQAAGQAANTEKSDKSADAWLPQPGYRCEYVARQISVKAAYQLTVTSAEKRAMQGVLATCPDQPAYRSSFAG</sequence>
<evidence type="ECO:0000313" key="4">
    <source>
        <dbReference type="Proteomes" id="UP000824134"/>
    </source>
</evidence>